<accession>A0AAF3ENQ1</accession>
<dbReference type="GO" id="GO:0042302">
    <property type="term" value="F:structural constituent of cuticle"/>
    <property type="evidence" value="ECO:0007669"/>
    <property type="project" value="UniProtKB-KW"/>
</dbReference>
<dbReference type="InterPro" id="IPR056953">
    <property type="entry name" value="CUT_N"/>
</dbReference>
<evidence type="ECO:0000256" key="11">
    <source>
        <dbReference type="ARBA" id="ARBA00023136"/>
    </source>
</evidence>
<evidence type="ECO:0000259" key="14">
    <source>
        <dbReference type="PROSITE" id="PS51034"/>
    </source>
</evidence>
<evidence type="ECO:0000256" key="9">
    <source>
        <dbReference type="ARBA" id="ARBA00022968"/>
    </source>
</evidence>
<dbReference type="Gene3D" id="3.90.550.50">
    <property type="match status" value="1"/>
</dbReference>
<keyword evidence="3" id="KW-0193">Cuticle</keyword>
<feature type="chain" id="PRO_5042218428" description="ZP domain-containing protein" evidence="13">
    <location>
        <begin position="17"/>
        <end position="584"/>
    </location>
</feature>
<evidence type="ECO:0000256" key="13">
    <source>
        <dbReference type="SAM" id="SignalP"/>
    </source>
</evidence>
<dbReference type="PANTHER" id="PTHR22907">
    <property type="entry name" value="GH04558P"/>
    <property type="match status" value="1"/>
</dbReference>
<dbReference type="PROSITE" id="PS51034">
    <property type="entry name" value="ZP_2"/>
    <property type="match status" value="1"/>
</dbReference>
<reference evidence="16" key="1">
    <citation type="submission" date="2024-02" db="UniProtKB">
        <authorList>
            <consortium name="WormBaseParasite"/>
        </authorList>
    </citation>
    <scope>IDENTIFICATION</scope>
</reference>
<feature type="transmembrane region" description="Helical" evidence="12">
    <location>
        <begin position="552"/>
        <end position="577"/>
    </location>
</feature>
<dbReference type="PANTHER" id="PTHR22907:SF11">
    <property type="entry name" value="CUTICLIN-5"/>
    <property type="match status" value="1"/>
</dbReference>
<dbReference type="GO" id="GO:0005886">
    <property type="term" value="C:plasma membrane"/>
    <property type="evidence" value="ECO:0007669"/>
    <property type="project" value="UniProtKB-SubCell"/>
</dbReference>
<evidence type="ECO:0000256" key="1">
    <source>
        <dbReference type="ARBA" id="ARBA00004251"/>
    </source>
</evidence>
<name>A0AAF3ENQ1_9BILA</name>
<keyword evidence="6" id="KW-0808">Transferase</keyword>
<keyword evidence="15" id="KW-1185">Reference proteome</keyword>
<keyword evidence="9" id="KW-0735">Signal-anchor</keyword>
<evidence type="ECO:0000256" key="8">
    <source>
        <dbReference type="ARBA" id="ARBA00022729"/>
    </source>
</evidence>
<dbReference type="Pfam" id="PF25057">
    <property type="entry name" value="CUT_N"/>
    <property type="match status" value="1"/>
</dbReference>
<evidence type="ECO:0000256" key="5">
    <source>
        <dbReference type="ARBA" id="ARBA00022676"/>
    </source>
</evidence>
<dbReference type="Pfam" id="PF02434">
    <property type="entry name" value="Fringe"/>
    <property type="match status" value="1"/>
</dbReference>
<dbReference type="InterPro" id="IPR001507">
    <property type="entry name" value="ZP_dom"/>
</dbReference>
<evidence type="ECO:0000256" key="10">
    <source>
        <dbReference type="ARBA" id="ARBA00022989"/>
    </source>
</evidence>
<sequence>MKSLFVYFLFIQIIFSASNDDLVITIKSTRNNHYTRLRDIAATWLQWLPERTYVISDAWDKKLNETFHGHFIATNCTPGHFRKQLSCKMGVELRVMMEKSAKWSCHFDDDNYVNVPRLKEILGGFNYKEKFYIGRLSTGPITAYPEHETFIFATGGAGICLSHGLLVEMSRYIDDFEKTANWLQLPDDVTLGYIINYLLIVNVTENFYFHSHFDSLMNIPISKLKLQASLSGMNGEIIHNVNVNAQIEIDNGVVGDPLLQCGDGHIEIRFETRAPFRGLVFVEDRLNDPSCRSPPSDGNGIRNTSLKIAFEDCGTQRVYSQSPRGLFISTKVLVAFHPEFLTKFDRLYYLKCFYMEMERRLQKQIQISMPPPTMHRANIPMPICRYEVLDGGPTGPPVLHTIVGQMVGKSKTFELISIVDDGNGDRVTLLDDRGCARDKYLLNNLEYINDLMAGREAHVYKYADRENMYFDCEITISIKEPGNELCEYPNCPNPPRRRRFSNATSREITVQKSIIINKNQTVYEIENDMVTKASFLKMNFNLSQFGFCASSIGAIAFIFINLTAIFLSTTLVFNTFANLKSSRK</sequence>
<feature type="signal peptide" evidence="13">
    <location>
        <begin position="1"/>
        <end position="16"/>
    </location>
</feature>
<dbReference type="Proteomes" id="UP000887575">
    <property type="component" value="Unassembled WGS sequence"/>
</dbReference>
<evidence type="ECO:0000313" key="15">
    <source>
        <dbReference type="Proteomes" id="UP000887575"/>
    </source>
</evidence>
<dbReference type="SMART" id="SM00241">
    <property type="entry name" value="ZP"/>
    <property type="match status" value="1"/>
</dbReference>
<comment type="subcellular location">
    <subcellularLocation>
        <location evidence="1">Cell membrane</location>
        <topology evidence="1">Single-pass type I membrane protein</topology>
    </subcellularLocation>
    <subcellularLocation>
        <location evidence="2">Membrane</location>
        <topology evidence="2">Single-pass type II membrane protein</topology>
    </subcellularLocation>
</comment>
<keyword evidence="11 12" id="KW-0472">Membrane</keyword>
<keyword evidence="4" id="KW-1003">Cell membrane</keyword>
<dbReference type="Pfam" id="PF25301">
    <property type="entry name" value="CUT_C"/>
    <property type="match status" value="1"/>
</dbReference>
<evidence type="ECO:0000313" key="16">
    <source>
        <dbReference type="WBParaSite" id="MBELARI_LOCUS15686"/>
    </source>
</evidence>
<keyword evidence="5" id="KW-0328">Glycosyltransferase</keyword>
<proteinExistence type="predicted"/>
<keyword evidence="10 12" id="KW-1133">Transmembrane helix</keyword>
<evidence type="ECO:0000256" key="7">
    <source>
        <dbReference type="ARBA" id="ARBA00022692"/>
    </source>
</evidence>
<organism evidence="15 16">
    <name type="scientific">Mesorhabditis belari</name>
    <dbReference type="NCBI Taxonomy" id="2138241"/>
    <lineage>
        <taxon>Eukaryota</taxon>
        <taxon>Metazoa</taxon>
        <taxon>Ecdysozoa</taxon>
        <taxon>Nematoda</taxon>
        <taxon>Chromadorea</taxon>
        <taxon>Rhabditida</taxon>
        <taxon>Rhabditina</taxon>
        <taxon>Rhabditomorpha</taxon>
        <taxon>Rhabditoidea</taxon>
        <taxon>Rhabditidae</taxon>
        <taxon>Mesorhabditinae</taxon>
        <taxon>Mesorhabditis</taxon>
    </lineage>
</organism>
<evidence type="ECO:0000256" key="2">
    <source>
        <dbReference type="ARBA" id="ARBA00004606"/>
    </source>
</evidence>
<evidence type="ECO:0000256" key="3">
    <source>
        <dbReference type="ARBA" id="ARBA00022460"/>
    </source>
</evidence>
<evidence type="ECO:0000256" key="4">
    <source>
        <dbReference type="ARBA" id="ARBA00022475"/>
    </source>
</evidence>
<dbReference type="InterPro" id="IPR057475">
    <property type="entry name" value="CUT_C"/>
</dbReference>
<dbReference type="InterPro" id="IPR003378">
    <property type="entry name" value="Fringe-like_glycosylTrfase"/>
</dbReference>
<evidence type="ECO:0000256" key="6">
    <source>
        <dbReference type="ARBA" id="ARBA00022679"/>
    </source>
</evidence>
<protein>
    <recommendedName>
        <fullName evidence="14">ZP domain-containing protein</fullName>
    </recommendedName>
</protein>
<keyword evidence="7 12" id="KW-0812">Transmembrane</keyword>
<dbReference type="WBParaSite" id="MBELARI_LOCUS15686">
    <property type="protein sequence ID" value="MBELARI_LOCUS15686"/>
    <property type="gene ID" value="MBELARI_LOCUS15686"/>
</dbReference>
<dbReference type="GO" id="GO:0016757">
    <property type="term" value="F:glycosyltransferase activity"/>
    <property type="evidence" value="ECO:0007669"/>
    <property type="project" value="UniProtKB-KW"/>
</dbReference>
<keyword evidence="8 13" id="KW-0732">Signal</keyword>
<feature type="domain" description="ZP" evidence="14">
    <location>
        <begin position="260"/>
        <end position="493"/>
    </location>
</feature>
<dbReference type="InterPro" id="IPR051962">
    <property type="entry name" value="Cuticlin"/>
</dbReference>
<evidence type="ECO:0000256" key="12">
    <source>
        <dbReference type="SAM" id="Phobius"/>
    </source>
</evidence>
<dbReference type="AlphaFoldDB" id="A0AAF3ENQ1"/>